<sequence>MEKYKTELKWGLIFTVILILWMVFEKLMGWHGENIESHAVMTNVFAIVAIVIYVVAFLDKRKNDYNGVMTWTQGFMTGFYITIVVAVLSPVAQYIIHTLISPDFFENMIDHSVQMGKMSRSEATGYFNLKSYMIQGVLGAFMMGVVTSAIVAVFTMKKSK</sequence>
<reference evidence="2 3" key="1">
    <citation type="submission" date="2017-11" db="EMBL/GenBank/DDBJ databases">
        <title>Rhodohalobacter 15182 sp. nov., isolated from a salt lake.</title>
        <authorList>
            <person name="Han S."/>
        </authorList>
    </citation>
    <scope>NUCLEOTIDE SEQUENCE [LARGE SCALE GENOMIC DNA]</scope>
    <source>
        <strain evidence="2 3">15182</strain>
    </source>
</reference>
<dbReference type="InterPro" id="IPR025250">
    <property type="entry name" value="DUF4199"/>
</dbReference>
<keyword evidence="1" id="KW-0812">Transmembrane</keyword>
<proteinExistence type="predicted"/>
<keyword evidence="3" id="KW-1185">Reference proteome</keyword>
<dbReference type="Proteomes" id="UP000233398">
    <property type="component" value="Unassembled WGS sequence"/>
</dbReference>
<evidence type="ECO:0000313" key="3">
    <source>
        <dbReference type="Proteomes" id="UP000233398"/>
    </source>
</evidence>
<comment type="caution">
    <text evidence="2">The sequence shown here is derived from an EMBL/GenBank/DDBJ whole genome shotgun (WGS) entry which is preliminary data.</text>
</comment>
<dbReference type="OrthoDB" id="5766000at2"/>
<keyword evidence="1" id="KW-1133">Transmembrane helix</keyword>
<dbReference type="Pfam" id="PF13858">
    <property type="entry name" value="DUF4199"/>
    <property type="match status" value="1"/>
</dbReference>
<dbReference type="AlphaFoldDB" id="A0A2N0VGQ2"/>
<feature type="transmembrane region" description="Helical" evidence="1">
    <location>
        <begin position="79"/>
        <end position="100"/>
    </location>
</feature>
<name>A0A2N0VGQ2_9BACT</name>
<accession>A0A2N0VGQ2</accession>
<dbReference type="EMBL" id="PISP01000003">
    <property type="protein sequence ID" value="PKD43375.1"/>
    <property type="molecule type" value="Genomic_DNA"/>
</dbReference>
<protein>
    <submittedName>
        <fullName evidence="2">DUF4199 domain-containing protein</fullName>
    </submittedName>
</protein>
<evidence type="ECO:0000313" key="2">
    <source>
        <dbReference type="EMBL" id="PKD43375.1"/>
    </source>
</evidence>
<feature type="transmembrane region" description="Helical" evidence="1">
    <location>
        <begin position="7"/>
        <end position="24"/>
    </location>
</feature>
<organism evidence="2 3">
    <name type="scientific">Rhodohalobacter barkolensis</name>
    <dbReference type="NCBI Taxonomy" id="2053187"/>
    <lineage>
        <taxon>Bacteria</taxon>
        <taxon>Pseudomonadati</taxon>
        <taxon>Balneolota</taxon>
        <taxon>Balneolia</taxon>
        <taxon>Balneolales</taxon>
        <taxon>Balneolaceae</taxon>
        <taxon>Rhodohalobacter</taxon>
    </lineage>
</organism>
<feature type="transmembrane region" description="Helical" evidence="1">
    <location>
        <begin position="132"/>
        <end position="154"/>
    </location>
</feature>
<feature type="transmembrane region" description="Helical" evidence="1">
    <location>
        <begin position="39"/>
        <end position="58"/>
    </location>
</feature>
<dbReference type="RefSeq" id="WP_101073850.1">
    <property type="nucleotide sequence ID" value="NZ_PISP01000003.1"/>
</dbReference>
<evidence type="ECO:0000256" key="1">
    <source>
        <dbReference type="SAM" id="Phobius"/>
    </source>
</evidence>
<gene>
    <name evidence="2" type="ORF">CWD77_12275</name>
</gene>
<keyword evidence="1" id="KW-0472">Membrane</keyword>